<name>A0A068NNJ2_FIMGI</name>
<organism evidence="3 4">
    <name type="scientific">Fimbriimonas ginsengisoli Gsoil 348</name>
    <dbReference type="NCBI Taxonomy" id="661478"/>
    <lineage>
        <taxon>Bacteria</taxon>
        <taxon>Bacillati</taxon>
        <taxon>Armatimonadota</taxon>
        <taxon>Fimbriimonadia</taxon>
        <taxon>Fimbriimonadales</taxon>
        <taxon>Fimbriimonadaceae</taxon>
        <taxon>Fimbriimonas</taxon>
    </lineage>
</organism>
<evidence type="ECO:0000256" key="1">
    <source>
        <dbReference type="PROSITE-ProRule" id="PRU00464"/>
    </source>
</evidence>
<evidence type="ECO:0000259" key="2">
    <source>
        <dbReference type="PROSITE" id="PS51084"/>
    </source>
</evidence>
<keyword evidence="4" id="KW-1185">Reference proteome</keyword>
<feature type="domain" description="HIT" evidence="2">
    <location>
        <begin position="9"/>
        <end position="111"/>
    </location>
</feature>
<dbReference type="SUPFAM" id="SSF54197">
    <property type="entry name" value="HIT-like"/>
    <property type="match status" value="1"/>
</dbReference>
<gene>
    <name evidence="3" type="ORF">OP10G_1604</name>
</gene>
<dbReference type="STRING" id="661478.OP10G_1604"/>
<protein>
    <recommendedName>
        <fullName evidence="2">HIT domain-containing protein</fullName>
    </recommendedName>
</protein>
<dbReference type="Proteomes" id="UP000027982">
    <property type="component" value="Chromosome"/>
</dbReference>
<accession>A0A068NNJ2</accession>
<dbReference type="Gene3D" id="3.30.428.10">
    <property type="entry name" value="HIT-like"/>
    <property type="match status" value="1"/>
</dbReference>
<dbReference type="InterPro" id="IPR036265">
    <property type="entry name" value="HIT-like_sf"/>
</dbReference>
<dbReference type="PROSITE" id="PS51084">
    <property type="entry name" value="HIT_2"/>
    <property type="match status" value="1"/>
</dbReference>
<evidence type="ECO:0000313" key="3">
    <source>
        <dbReference type="EMBL" id="AIE84972.1"/>
    </source>
</evidence>
<reference evidence="3 4" key="1">
    <citation type="journal article" date="2014" name="PLoS ONE">
        <title>The first complete genome sequence of the class fimbriimonadia in the phylum armatimonadetes.</title>
        <authorList>
            <person name="Hu Z.Y."/>
            <person name="Wang Y.Z."/>
            <person name="Im W.T."/>
            <person name="Wang S.Y."/>
            <person name="Zhao G.P."/>
            <person name="Zheng H.J."/>
            <person name="Quan Z.X."/>
        </authorList>
    </citation>
    <scope>NUCLEOTIDE SEQUENCE [LARGE SCALE GENOMIC DNA]</scope>
    <source>
        <strain evidence="3">Gsoil 348</strain>
    </source>
</reference>
<comment type="caution">
    <text evidence="1">Lacks conserved residue(s) required for the propagation of feature annotation.</text>
</comment>
<dbReference type="HOGENOM" id="CLU_123330_1_0_0"/>
<sequence>MPNLTPAERLAALEAGENPLEIARMKSGYAVMGDSQFLPGYCLLLAFPLVEKLNDLQGEHRTAFLDDMAKLGDAVLASTDAVRINYSIYGNLDPFLHAHIFPRYATEDPAYATIPPMSIPADVRGSVPYDPSVHDALRRVIASHLQPYEPV</sequence>
<dbReference type="RefSeq" id="WP_025226423.1">
    <property type="nucleotide sequence ID" value="NZ_CP007139.1"/>
</dbReference>
<dbReference type="GO" id="GO:0003824">
    <property type="term" value="F:catalytic activity"/>
    <property type="evidence" value="ECO:0007669"/>
    <property type="project" value="InterPro"/>
</dbReference>
<evidence type="ECO:0000313" key="4">
    <source>
        <dbReference type="Proteomes" id="UP000027982"/>
    </source>
</evidence>
<dbReference type="OrthoDB" id="9799145at2"/>
<dbReference type="eggNOG" id="COG0537">
    <property type="taxonomic scope" value="Bacteria"/>
</dbReference>
<dbReference type="KEGG" id="fgi:OP10G_1604"/>
<dbReference type="EMBL" id="CP007139">
    <property type="protein sequence ID" value="AIE84972.1"/>
    <property type="molecule type" value="Genomic_DNA"/>
</dbReference>
<proteinExistence type="predicted"/>
<dbReference type="InterPro" id="IPR011146">
    <property type="entry name" value="HIT-like"/>
</dbReference>
<dbReference type="AlphaFoldDB" id="A0A068NNJ2"/>